<organism evidence="1 2">
    <name type="scientific">Alteromonas australica</name>
    <dbReference type="NCBI Taxonomy" id="589873"/>
    <lineage>
        <taxon>Bacteria</taxon>
        <taxon>Pseudomonadati</taxon>
        <taxon>Pseudomonadota</taxon>
        <taxon>Gammaproteobacteria</taxon>
        <taxon>Alteromonadales</taxon>
        <taxon>Alteromonadaceae</taxon>
        <taxon>Alteromonas/Salinimonas group</taxon>
        <taxon>Alteromonas</taxon>
    </lineage>
</organism>
<evidence type="ECO:0000313" key="2">
    <source>
        <dbReference type="Proteomes" id="UP000056090"/>
    </source>
</evidence>
<evidence type="ECO:0000313" key="1">
    <source>
        <dbReference type="EMBL" id="AIF99976.1"/>
    </source>
</evidence>
<proteinExistence type="predicted"/>
<dbReference type="Proteomes" id="UP000056090">
    <property type="component" value="Chromosome"/>
</dbReference>
<dbReference type="AlphaFoldDB" id="A0A075P2B0"/>
<protein>
    <submittedName>
        <fullName evidence="1">Uncharacterized protein</fullName>
    </submittedName>
</protein>
<gene>
    <name evidence="1" type="ORF">EP13_15525</name>
</gene>
<reference evidence="1 2" key="1">
    <citation type="submission" date="2014-06" db="EMBL/GenBank/DDBJ databases">
        <title>Genomes of Alteromonas australica, a world apart.</title>
        <authorList>
            <person name="Gonzaga A."/>
            <person name="Lopez-Perez M."/>
            <person name="Rodriguez-Valera F."/>
        </authorList>
    </citation>
    <scope>NUCLEOTIDE SEQUENCE [LARGE SCALE GENOMIC DNA]</scope>
    <source>
        <strain evidence="1 2">H 17</strain>
    </source>
</reference>
<sequence>MRPSYPRIGIFWVYQQKLISKSILLSQASYSSVGIADCSFSHIDVWELEKVYLPEYPKLFDSEYQALPRGRIVFDKKNSNFSMFADRKIVRSKLHRRMVINTFSLQTQKCIWRTDPHYVVFS</sequence>
<dbReference type="eggNOG" id="ENOG5033J46">
    <property type="taxonomic scope" value="Bacteria"/>
</dbReference>
<dbReference type="EMBL" id="CP008849">
    <property type="protein sequence ID" value="AIF99976.1"/>
    <property type="molecule type" value="Genomic_DNA"/>
</dbReference>
<keyword evidence="2" id="KW-1185">Reference proteome</keyword>
<accession>A0A075P2B0</accession>
<dbReference type="KEGG" id="aal:EP13_15525"/>
<name>A0A075P2B0_9ALTE</name>